<feature type="domain" description="Protein kinase" evidence="7">
    <location>
        <begin position="18"/>
        <end position="269"/>
    </location>
</feature>
<proteinExistence type="predicted"/>
<dbReference type="InterPro" id="IPR011009">
    <property type="entry name" value="Kinase-like_dom_sf"/>
</dbReference>
<dbReference type="GO" id="GO:0004674">
    <property type="term" value="F:protein serine/threonine kinase activity"/>
    <property type="evidence" value="ECO:0007669"/>
    <property type="project" value="TreeGrafter"/>
</dbReference>
<reference evidence="8 9" key="1">
    <citation type="submission" date="2020-06" db="EMBL/GenBank/DDBJ databases">
        <title>Nonomuraea sp. SMC257, a novel actinomycete isolated from soil.</title>
        <authorList>
            <person name="Chanama M."/>
        </authorList>
    </citation>
    <scope>NUCLEOTIDE SEQUENCE [LARGE SCALE GENOMIC DNA]</scope>
    <source>
        <strain evidence="8 9">SMC257</strain>
    </source>
</reference>
<dbReference type="Proteomes" id="UP000586042">
    <property type="component" value="Unassembled WGS sequence"/>
</dbReference>
<keyword evidence="5" id="KW-0853">WD repeat</keyword>
<feature type="compositionally biased region" description="Low complexity" evidence="6">
    <location>
        <begin position="810"/>
        <end position="831"/>
    </location>
</feature>
<dbReference type="Gene3D" id="2.130.10.10">
    <property type="entry name" value="YVTN repeat-like/Quinoprotein amine dehydrogenase"/>
    <property type="match status" value="2"/>
</dbReference>
<dbReference type="PANTHER" id="PTHR43289:SF34">
    <property type="entry name" value="SERINE_THREONINE-PROTEIN KINASE YBDM-RELATED"/>
    <property type="match status" value="1"/>
</dbReference>
<dbReference type="AlphaFoldDB" id="A0A7Y6IC33"/>
<dbReference type="PROSITE" id="PS50011">
    <property type="entry name" value="PROTEIN_KINASE_DOM"/>
    <property type="match status" value="1"/>
</dbReference>
<dbReference type="GO" id="GO:0005524">
    <property type="term" value="F:ATP binding"/>
    <property type="evidence" value="ECO:0007669"/>
    <property type="project" value="UniProtKB-KW"/>
</dbReference>
<keyword evidence="1" id="KW-0808">Transferase</keyword>
<evidence type="ECO:0000256" key="3">
    <source>
        <dbReference type="ARBA" id="ARBA00022777"/>
    </source>
</evidence>
<dbReference type="InterPro" id="IPR008271">
    <property type="entry name" value="Ser/Thr_kinase_AS"/>
</dbReference>
<keyword evidence="2" id="KW-0547">Nucleotide-binding</keyword>
<dbReference type="InterPro" id="IPR015943">
    <property type="entry name" value="WD40/YVTN_repeat-like_dom_sf"/>
</dbReference>
<dbReference type="SUPFAM" id="SSF50998">
    <property type="entry name" value="Quinoprotein alcohol dehydrogenase-like"/>
    <property type="match status" value="1"/>
</dbReference>
<evidence type="ECO:0000256" key="5">
    <source>
        <dbReference type="PROSITE-ProRule" id="PRU00221"/>
    </source>
</evidence>
<comment type="caution">
    <text evidence="8">The sequence shown here is derived from an EMBL/GenBank/DDBJ whole genome shotgun (WGS) entry which is preliminary data.</text>
</comment>
<dbReference type="PANTHER" id="PTHR43289">
    <property type="entry name" value="MITOGEN-ACTIVATED PROTEIN KINASE KINASE KINASE 20-RELATED"/>
    <property type="match status" value="1"/>
</dbReference>
<dbReference type="RefSeq" id="WP_175592814.1">
    <property type="nucleotide sequence ID" value="NZ_JABWGN010000011.1"/>
</dbReference>
<sequence length="873" mass="87591">MPQPRRLHAGEPREIGGYRLLGGLGDGGQGTVYLGEDADGRQVAVKVLHARLMGHDRATRRFLQECVIAGRVAAFCTARVIDSGVLDGRPYIVSEYVPGPSLRELVADEGPRAGGALDRLAVGTVAALSAIHRAGIVHRDFKPANVLCGPDGPRVIDFGIAKAMEAATSASTVVGTPGYMSPEQIAGEPATPASDMFGWAATMAYAATGRSLFAGESIPAVMHRVLTGEPDLSGIDEPLRSLLAACLDKRPETRPSAADVLSVLMEGGLAGSGPADYGPADCGPADVPLEDDPLADVLLEDGPLAGDLLEDDLREDGGLVGAGRGRAEPSRKGPPARAARRARMTGRDEAPGMADGWSAEAPGSGDGRSSKMPRGTDGRSDVPRGADGRSDVARGADGRSPRGADGRSDVARGADGRFEGRVRRDHPDPRGRRRGERGGLSMTGRGQVLAGGGLAVLVLGGVALGLNWGGAHSSGRPPAAGSGRTGGTGVAEAYGPEGGVPLGGRAAAALAVGRIGDRTVVAVAPERGSVELWDVATGRKLTATAPEEGGGITSLAFAEVGGAPAVVWASADGRVSRWTPSLAAAAGSLAEPAAFTDTGGTSVQPGASTGTRGAYAQPAAFAAVARSGAVRAFEVCASERPSAVMAVVSREEGPAAVVGCADGRVQAWDLLSGRKSGRFFAGAVGVTGVAWPGSGSRVAFGTGATEFTIVDLWNRPEAVSVRVGGPVSRIVSHGTLVAASVKGVGGATVYDTRTGRQVCRVTGNEAPGTTALALTEADGRPFLAGASDDGGLRVWDARTCDQVATLLPPGDAGDAAGDAGDAGDAAGDAADTGGGGDAEGAVTALAAGTVDGRPGLVAAVGGAMRAWTLRGGR</sequence>
<name>A0A7Y6IC33_9ACTN</name>
<keyword evidence="4" id="KW-0067">ATP-binding</keyword>
<feature type="region of interest" description="Disordered" evidence="6">
    <location>
        <begin position="809"/>
        <end position="835"/>
    </location>
</feature>
<dbReference type="CDD" id="cd14014">
    <property type="entry name" value="STKc_PknB_like"/>
    <property type="match status" value="1"/>
</dbReference>
<dbReference type="PROSITE" id="PS50082">
    <property type="entry name" value="WD_REPEATS_2"/>
    <property type="match status" value="1"/>
</dbReference>
<evidence type="ECO:0000256" key="6">
    <source>
        <dbReference type="SAM" id="MobiDB-lite"/>
    </source>
</evidence>
<feature type="region of interest" description="Disordered" evidence="6">
    <location>
        <begin position="308"/>
        <end position="445"/>
    </location>
</feature>
<feature type="repeat" description="WD" evidence="5">
    <location>
        <begin position="782"/>
        <end position="805"/>
    </location>
</feature>
<evidence type="ECO:0000256" key="2">
    <source>
        <dbReference type="ARBA" id="ARBA00022741"/>
    </source>
</evidence>
<feature type="compositionally biased region" description="Basic and acidic residues" evidence="6">
    <location>
        <begin position="374"/>
        <end position="430"/>
    </location>
</feature>
<dbReference type="SUPFAM" id="SSF56112">
    <property type="entry name" value="Protein kinase-like (PK-like)"/>
    <property type="match status" value="1"/>
</dbReference>
<dbReference type="Gene3D" id="3.30.200.20">
    <property type="entry name" value="Phosphorylase Kinase, domain 1"/>
    <property type="match status" value="1"/>
</dbReference>
<keyword evidence="3 8" id="KW-0418">Kinase</keyword>
<accession>A0A7Y6IC33</accession>
<evidence type="ECO:0000256" key="4">
    <source>
        <dbReference type="ARBA" id="ARBA00022840"/>
    </source>
</evidence>
<evidence type="ECO:0000313" key="8">
    <source>
        <dbReference type="EMBL" id="NUW35381.1"/>
    </source>
</evidence>
<evidence type="ECO:0000256" key="1">
    <source>
        <dbReference type="ARBA" id="ARBA00022679"/>
    </source>
</evidence>
<gene>
    <name evidence="8" type="ORF">HTZ77_28695</name>
</gene>
<dbReference type="Pfam" id="PF00069">
    <property type="entry name" value="Pkinase"/>
    <property type="match status" value="1"/>
</dbReference>
<evidence type="ECO:0000259" key="7">
    <source>
        <dbReference type="PROSITE" id="PS50011"/>
    </source>
</evidence>
<evidence type="ECO:0000313" key="9">
    <source>
        <dbReference type="Proteomes" id="UP000586042"/>
    </source>
</evidence>
<dbReference type="InterPro" id="IPR001680">
    <property type="entry name" value="WD40_rpt"/>
</dbReference>
<dbReference type="EMBL" id="JABWGN010000011">
    <property type="protein sequence ID" value="NUW35381.1"/>
    <property type="molecule type" value="Genomic_DNA"/>
</dbReference>
<organism evidence="8 9">
    <name type="scientific">Nonomuraea montanisoli</name>
    <dbReference type="NCBI Taxonomy" id="2741721"/>
    <lineage>
        <taxon>Bacteria</taxon>
        <taxon>Bacillati</taxon>
        <taxon>Actinomycetota</taxon>
        <taxon>Actinomycetes</taxon>
        <taxon>Streptosporangiales</taxon>
        <taxon>Streptosporangiaceae</taxon>
        <taxon>Nonomuraea</taxon>
    </lineage>
</organism>
<dbReference type="PROSITE" id="PS00108">
    <property type="entry name" value="PROTEIN_KINASE_ST"/>
    <property type="match status" value="1"/>
</dbReference>
<dbReference type="SMART" id="SM00320">
    <property type="entry name" value="WD40"/>
    <property type="match status" value="3"/>
</dbReference>
<dbReference type="Gene3D" id="1.10.510.10">
    <property type="entry name" value="Transferase(Phosphotransferase) domain 1"/>
    <property type="match status" value="1"/>
</dbReference>
<keyword evidence="9" id="KW-1185">Reference proteome</keyword>
<protein>
    <submittedName>
        <fullName evidence="8">Protein kinase</fullName>
    </submittedName>
</protein>
<dbReference type="InterPro" id="IPR011047">
    <property type="entry name" value="Quinoprotein_ADH-like_sf"/>
</dbReference>
<dbReference type="InterPro" id="IPR000719">
    <property type="entry name" value="Prot_kinase_dom"/>
</dbReference>